<accession>A0A3B0YTW6</accession>
<sequence length="395" mass="44819">MKSRSLLLMLMLYSSLLSADVNEIWNSTKIAGFVSQGYTRTSDNNFYGNSEKKSGSVSLRELGLNVSSNLSPSIFSSAQILARNTEQNEDDGITLDYALIDYSRPISSEQTYGIRIGRIKNPTGFYNETRDVPFTRSGVLLPQSIYFDRTRDLSLSGDGFHLYGESHQTDYTAEFTIGVGKPRTDKKSITTSLLGPSAMGTLDSEVGYLWNILIHKNAYTLAYSGAFLQLNYRDSASLNRNDGNVKFLLNVFSFQYDAEYWAVTAEYADRRFDFTNLGAFLPFQEINGESYYLQLTSIITPSLNFFLRYDVLYQNRKDRDGVKIASLTGGATPAHTQFAKDWTVGLRWDINQLWMLRLEHHWINGTAWLPRQNNPDAATTKKDWRMLAGIVSFRF</sequence>
<proteinExistence type="predicted"/>
<reference evidence="1" key="1">
    <citation type="submission" date="2018-06" db="EMBL/GenBank/DDBJ databases">
        <authorList>
            <person name="Zhirakovskaya E."/>
        </authorList>
    </citation>
    <scope>NUCLEOTIDE SEQUENCE</scope>
</reference>
<dbReference type="SUPFAM" id="SSF56935">
    <property type="entry name" value="Porins"/>
    <property type="match status" value="1"/>
</dbReference>
<gene>
    <name evidence="1" type="ORF">MNBD_GAMMA16-1924</name>
</gene>
<protein>
    <recommendedName>
        <fullName evidence="2">Porin</fullName>
    </recommendedName>
</protein>
<dbReference type="AlphaFoldDB" id="A0A3B0YTW6"/>
<dbReference type="EMBL" id="UOFO01000042">
    <property type="protein sequence ID" value="VAW84358.1"/>
    <property type="molecule type" value="Genomic_DNA"/>
</dbReference>
<organism evidence="1">
    <name type="scientific">hydrothermal vent metagenome</name>
    <dbReference type="NCBI Taxonomy" id="652676"/>
    <lineage>
        <taxon>unclassified sequences</taxon>
        <taxon>metagenomes</taxon>
        <taxon>ecological metagenomes</taxon>
    </lineage>
</organism>
<evidence type="ECO:0008006" key="2">
    <source>
        <dbReference type="Google" id="ProtNLM"/>
    </source>
</evidence>
<name>A0A3B0YTW6_9ZZZZ</name>
<evidence type="ECO:0000313" key="1">
    <source>
        <dbReference type="EMBL" id="VAW84358.1"/>
    </source>
</evidence>